<name>A0ABY4HVT8_CHIFI</name>
<reference evidence="1 2" key="1">
    <citation type="submission" date="2022-04" db="EMBL/GenBank/DDBJ databases">
        <title>The arsenic-methylating capacity of Chitinophaga filiformis YT5 during chitin decomposition.</title>
        <authorList>
            <person name="Chen G."/>
            <person name="Liang Y."/>
        </authorList>
    </citation>
    <scope>NUCLEOTIDE SEQUENCE [LARGE SCALE GENOMIC DNA]</scope>
    <source>
        <strain evidence="1 2">YT5</strain>
    </source>
</reference>
<evidence type="ECO:0000313" key="1">
    <source>
        <dbReference type="EMBL" id="UPK67573.1"/>
    </source>
</evidence>
<keyword evidence="2" id="KW-1185">Reference proteome</keyword>
<sequence length="70" mass="7969">MAFRNILPILTDLTHSATLSGIDGLSYSKALNGSKPGRQQDPRTPARFELYRLSADVAKRMIWQPDIRRR</sequence>
<dbReference type="RefSeq" id="WP_247809943.1">
    <property type="nucleotide sequence ID" value="NZ_CP095855.1"/>
</dbReference>
<evidence type="ECO:0000313" key="2">
    <source>
        <dbReference type="Proteomes" id="UP000830198"/>
    </source>
</evidence>
<protein>
    <submittedName>
        <fullName evidence="1">Uncharacterized protein</fullName>
    </submittedName>
</protein>
<gene>
    <name evidence="1" type="ORF">MYF79_21745</name>
</gene>
<proteinExistence type="predicted"/>
<dbReference type="Proteomes" id="UP000830198">
    <property type="component" value="Chromosome"/>
</dbReference>
<organism evidence="1 2">
    <name type="scientific">Chitinophaga filiformis</name>
    <name type="common">Myxococcus filiformis</name>
    <name type="synonym">Flexibacter filiformis</name>
    <dbReference type="NCBI Taxonomy" id="104663"/>
    <lineage>
        <taxon>Bacteria</taxon>
        <taxon>Pseudomonadati</taxon>
        <taxon>Bacteroidota</taxon>
        <taxon>Chitinophagia</taxon>
        <taxon>Chitinophagales</taxon>
        <taxon>Chitinophagaceae</taxon>
        <taxon>Chitinophaga</taxon>
    </lineage>
</organism>
<accession>A0ABY4HVT8</accession>
<dbReference type="EMBL" id="CP095855">
    <property type="protein sequence ID" value="UPK67573.1"/>
    <property type="molecule type" value="Genomic_DNA"/>
</dbReference>